<organism evidence="1 2">
    <name type="scientific">Malus domestica</name>
    <name type="common">Apple</name>
    <name type="synonym">Pyrus malus</name>
    <dbReference type="NCBI Taxonomy" id="3750"/>
    <lineage>
        <taxon>Eukaryota</taxon>
        <taxon>Viridiplantae</taxon>
        <taxon>Streptophyta</taxon>
        <taxon>Embryophyta</taxon>
        <taxon>Tracheophyta</taxon>
        <taxon>Spermatophyta</taxon>
        <taxon>Magnoliopsida</taxon>
        <taxon>eudicotyledons</taxon>
        <taxon>Gunneridae</taxon>
        <taxon>Pentapetalae</taxon>
        <taxon>rosids</taxon>
        <taxon>fabids</taxon>
        <taxon>Rosales</taxon>
        <taxon>Rosaceae</taxon>
        <taxon>Amygdaloideae</taxon>
        <taxon>Maleae</taxon>
        <taxon>Malus</taxon>
    </lineage>
</organism>
<comment type="caution">
    <text evidence="1">The sequence shown here is derived from an EMBL/GenBank/DDBJ whole genome shotgun (WGS) entry which is preliminary data.</text>
</comment>
<reference evidence="1 2" key="1">
    <citation type="submission" date="2018-10" db="EMBL/GenBank/DDBJ databases">
        <title>A high-quality apple genome assembly.</title>
        <authorList>
            <person name="Hu J."/>
        </authorList>
    </citation>
    <scope>NUCLEOTIDE SEQUENCE [LARGE SCALE GENOMIC DNA]</scope>
    <source>
        <strain evidence="2">cv. HFTH1</strain>
        <tissue evidence="1">Young leaf</tissue>
    </source>
</reference>
<evidence type="ECO:0000313" key="1">
    <source>
        <dbReference type="EMBL" id="RXH75349.1"/>
    </source>
</evidence>
<dbReference type="EMBL" id="RDQH01000341">
    <property type="protein sequence ID" value="RXH75349.1"/>
    <property type="molecule type" value="Genomic_DNA"/>
</dbReference>
<sequence>MVTRVLPSRCFDLLLSLSALTDSLPSTLFSRSTHKLSFAEMTNPARLLFQNSGRVLDFSLLLLSNSPSLADGFWCLTDSDCLRSREIIEIIIDQALAVHKIQLSEALAQFDPAWCSECTHEFNLHRPVIDEATEFFKTFIAVNLLITVYVADLPTQTTYMLTLIYKTYLYVNSMVSLLLRLVEQQHFLLSRVHPLYFSPCQLTPLCSKLLNFFTQIAQKFLLSNILDPSLTLLASTPQRIIESVQYFGLSTIIAATDNFSPINKLGQGGFGIHESLIVILIHYFRATCQMVRLLL</sequence>
<accession>A0A498HXJ6</accession>
<dbReference type="Proteomes" id="UP000290289">
    <property type="component" value="Chromosome 15"/>
</dbReference>
<proteinExistence type="predicted"/>
<name>A0A498HXJ6_MALDO</name>
<dbReference type="AlphaFoldDB" id="A0A498HXJ6"/>
<keyword evidence="2" id="KW-1185">Reference proteome</keyword>
<protein>
    <submittedName>
        <fullName evidence="1">Uncharacterized protein</fullName>
    </submittedName>
</protein>
<evidence type="ECO:0000313" key="2">
    <source>
        <dbReference type="Proteomes" id="UP000290289"/>
    </source>
</evidence>
<gene>
    <name evidence="1" type="ORF">DVH24_030070</name>
</gene>